<reference evidence="1 2" key="1">
    <citation type="submission" date="2016-10" db="EMBL/GenBank/DDBJ databases">
        <title>Complete Genome Sequence of the Nonylphenol-Degrading Bacterium Sphingobium cloacae JCM 10874T.</title>
        <authorList>
            <person name="Ootsuka M."/>
            <person name="Nishizawa T."/>
            <person name="Ohta H."/>
        </authorList>
    </citation>
    <scope>NUCLEOTIDE SEQUENCE [LARGE SCALE GENOMIC DNA]</scope>
    <source>
        <strain evidence="1 2">JCM 10874</strain>
    </source>
</reference>
<proteinExistence type="predicted"/>
<keyword evidence="2" id="KW-1185">Reference proteome</keyword>
<sequence>MRQCGYVKLDYLARTRRKEYPRLFADGRRPVVLYNPHFDPKISSWRDAQRLIEIFAGQDHYNLIVAPHIRISEGMTAHEMAEWHALAVPGRIIIDFHSRKMVDMSYVLASDIYLGDVSSQLYEFLHEPRPVAFLNSHQVHWADDPRYAGWRLGSVATDADNILDTIHQAVMEHPGRIEDQEAAVDNAFGDWRGASVRGAEAIGTFLGL</sequence>
<dbReference type="AlphaFoldDB" id="A0A1E1EZV4"/>
<evidence type="ECO:0000313" key="1">
    <source>
        <dbReference type="EMBL" id="BAV63774.1"/>
    </source>
</evidence>
<organism evidence="1 2">
    <name type="scientific">Sphingobium cloacae</name>
    <dbReference type="NCBI Taxonomy" id="120107"/>
    <lineage>
        <taxon>Bacteria</taxon>
        <taxon>Pseudomonadati</taxon>
        <taxon>Pseudomonadota</taxon>
        <taxon>Alphaproteobacteria</taxon>
        <taxon>Sphingomonadales</taxon>
        <taxon>Sphingomonadaceae</taxon>
        <taxon>Sphingobium</taxon>
    </lineage>
</organism>
<protein>
    <recommendedName>
        <fullName evidence="3">Glycosyl transferase</fullName>
    </recommendedName>
</protein>
<evidence type="ECO:0000313" key="2">
    <source>
        <dbReference type="Proteomes" id="UP000218272"/>
    </source>
</evidence>
<name>A0A1E1EZV4_9SPHN</name>
<dbReference type="EMBL" id="AP017655">
    <property type="protein sequence ID" value="BAV63774.1"/>
    <property type="molecule type" value="Genomic_DNA"/>
</dbReference>
<dbReference type="Proteomes" id="UP000218272">
    <property type="component" value="Chromosome SCLO_1"/>
</dbReference>
<evidence type="ECO:0008006" key="3">
    <source>
        <dbReference type="Google" id="ProtNLM"/>
    </source>
</evidence>
<accession>A0A1E1EZV4</accession>
<dbReference type="InterPro" id="IPR043148">
    <property type="entry name" value="TagF_C"/>
</dbReference>
<gene>
    <name evidence="1" type="ORF">SCLO_1007340</name>
</gene>
<dbReference type="KEGG" id="sclo:SCLO_1007340"/>
<dbReference type="Gene3D" id="3.40.50.12580">
    <property type="match status" value="1"/>
</dbReference>